<evidence type="ECO:0000259" key="4">
    <source>
        <dbReference type="PROSITE" id="PS01124"/>
    </source>
</evidence>
<comment type="caution">
    <text evidence="5">The sequence shown here is derived from an EMBL/GenBank/DDBJ whole genome shotgun (WGS) entry which is preliminary data.</text>
</comment>
<sequence length="273" mass="31892">MSLKVSHIKPKHELLNVVHSFFVMEYDQQTERADFLLPSGRSAFFYIETDEEFYVEYDGLNRKSLVDSGFYLACIDSMAKYSHKKVRVIGASIHPIYLGLLFRIKPKDILNNFTRLDTIDKLEGNKLPLPNIQLKTLDVVDRMEAFMNEQLGNNPIRVDVERIYKRIVNTNAFTITVTDLAEWMGYTERHIVNIFNEYVGLSPKRFIQLTRFNESLKLLDKMEDTDKLSDVAYQMGYHDQAHFSSDFKKFCGKTPKQLRKERSSSAYLLRQGF</sequence>
<reference evidence="5" key="1">
    <citation type="submission" date="2016-01" db="EMBL/GenBank/DDBJ databases">
        <title>Genome sequencing of Roseivirga ehrenbergii KMM 6017.</title>
        <authorList>
            <person name="Selvaratnam C."/>
            <person name="Thevarajoo S."/>
            <person name="Goh K.M."/>
            <person name="Ee R."/>
            <person name="Chan K.-G."/>
            <person name="Chong C.S."/>
        </authorList>
    </citation>
    <scope>NUCLEOTIDE SEQUENCE [LARGE SCALE GENOMIC DNA]</scope>
    <source>
        <strain evidence="5">KMM 6017</strain>
    </source>
</reference>
<accession>A0A150XBT4</accession>
<name>A0A150XBT4_ROSEK</name>
<dbReference type="InterPro" id="IPR018060">
    <property type="entry name" value="HTH_AraC"/>
</dbReference>
<dbReference type="GO" id="GO:0003700">
    <property type="term" value="F:DNA-binding transcription factor activity"/>
    <property type="evidence" value="ECO:0007669"/>
    <property type="project" value="InterPro"/>
</dbReference>
<evidence type="ECO:0000256" key="3">
    <source>
        <dbReference type="ARBA" id="ARBA00023163"/>
    </source>
</evidence>
<dbReference type="GO" id="GO:0043565">
    <property type="term" value="F:sequence-specific DNA binding"/>
    <property type="evidence" value="ECO:0007669"/>
    <property type="project" value="InterPro"/>
</dbReference>
<dbReference type="PRINTS" id="PR00032">
    <property type="entry name" value="HTHARAC"/>
</dbReference>
<feature type="domain" description="HTH araC/xylS-type" evidence="4">
    <location>
        <begin position="161"/>
        <end position="261"/>
    </location>
</feature>
<evidence type="ECO:0000256" key="2">
    <source>
        <dbReference type="ARBA" id="ARBA00023125"/>
    </source>
</evidence>
<dbReference type="Proteomes" id="UP000075583">
    <property type="component" value="Unassembled WGS sequence"/>
</dbReference>
<dbReference type="SMART" id="SM00342">
    <property type="entry name" value="HTH_ARAC"/>
    <property type="match status" value="1"/>
</dbReference>
<gene>
    <name evidence="5" type="ORF">MB14_02730</name>
</gene>
<dbReference type="STRING" id="279360.MB14_02730"/>
<dbReference type="EMBL" id="LQZQ01000023">
    <property type="protein sequence ID" value="KYG76181.1"/>
    <property type="molecule type" value="Genomic_DNA"/>
</dbReference>
<evidence type="ECO:0000313" key="6">
    <source>
        <dbReference type="Proteomes" id="UP000075583"/>
    </source>
</evidence>
<keyword evidence="3" id="KW-0804">Transcription</keyword>
<dbReference type="PROSITE" id="PS01124">
    <property type="entry name" value="HTH_ARAC_FAMILY_2"/>
    <property type="match status" value="1"/>
</dbReference>
<dbReference type="PANTHER" id="PTHR43280:SF2">
    <property type="entry name" value="HTH-TYPE TRANSCRIPTIONAL REGULATOR EXSA"/>
    <property type="match status" value="1"/>
</dbReference>
<dbReference type="SUPFAM" id="SSF46689">
    <property type="entry name" value="Homeodomain-like"/>
    <property type="match status" value="1"/>
</dbReference>
<dbReference type="InterPro" id="IPR009057">
    <property type="entry name" value="Homeodomain-like_sf"/>
</dbReference>
<proteinExistence type="predicted"/>
<dbReference type="RefSeq" id="WP_062591260.1">
    <property type="nucleotide sequence ID" value="NZ_LQZQ01000023.1"/>
</dbReference>
<evidence type="ECO:0000313" key="5">
    <source>
        <dbReference type="EMBL" id="KYG76181.1"/>
    </source>
</evidence>
<dbReference type="PANTHER" id="PTHR43280">
    <property type="entry name" value="ARAC-FAMILY TRANSCRIPTIONAL REGULATOR"/>
    <property type="match status" value="1"/>
</dbReference>
<keyword evidence="1" id="KW-0805">Transcription regulation</keyword>
<dbReference type="OrthoDB" id="635259at2"/>
<organism evidence="5 6">
    <name type="scientific">Roseivirga ehrenbergii (strain DSM 102268 / JCM 13514 / KCTC 12282 / NCIMB 14502 / KMM 6017)</name>
    <dbReference type="NCBI Taxonomy" id="279360"/>
    <lineage>
        <taxon>Bacteria</taxon>
        <taxon>Pseudomonadati</taxon>
        <taxon>Bacteroidota</taxon>
        <taxon>Cytophagia</taxon>
        <taxon>Cytophagales</taxon>
        <taxon>Roseivirgaceae</taxon>
        <taxon>Roseivirga</taxon>
    </lineage>
</organism>
<dbReference type="Pfam" id="PF12833">
    <property type="entry name" value="HTH_18"/>
    <property type="match status" value="1"/>
</dbReference>
<dbReference type="Gene3D" id="1.10.10.60">
    <property type="entry name" value="Homeodomain-like"/>
    <property type="match status" value="1"/>
</dbReference>
<dbReference type="AlphaFoldDB" id="A0A150XBT4"/>
<keyword evidence="6" id="KW-1185">Reference proteome</keyword>
<dbReference type="InterPro" id="IPR020449">
    <property type="entry name" value="Tscrpt_reg_AraC-type_HTH"/>
</dbReference>
<evidence type="ECO:0000256" key="1">
    <source>
        <dbReference type="ARBA" id="ARBA00023015"/>
    </source>
</evidence>
<protein>
    <recommendedName>
        <fullName evidence="4">HTH araC/xylS-type domain-containing protein</fullName>
    </recommendedName>
</protein>
<keyword evidence="2" id="KW-0238">DNA-binding</keyword>